<dbReference type="OMA" id="PMAFRFH"/>
<dbReference type="GO" id="GO:0010497">
    <property type="term" value="P:plasmodesmata-mediated intercellular transport"/>
    <property type="evidence" value="ECO:0007669"/>
    <property type="project" value="UniProtKB-ARBA"/>
</dbReference>
<dbReference type="AlphaFoldDB" id="A0AA38GSP5"/>
<evidence type="ECO:0000259" key="13">
    <source>
        <dbReference type="SMART" id="SM00835"/>
    </source>
</evidence>
<evidence type="ECO:0000256" key="6">
    <source>
        <dbReference type="ARBA" id="ARBA00022729"/>
    </source>
</evidence>
<sequence length="412" mass="43994">MATIPMEYFLAFLLLVPIIIADPDALQDFCVADTTSSTIFMNGFPCLNPKLAASAHFTTSILRRPGNQSGIPFGFGVTLITPQALPGMNTLGITLARADVAVGGVVPPHTHPRATEIIFVLKGTLTVGFVDTANKFFSAQVKKGDVFVFPKGVIHFSQNIGNKTASMIAAFNSQAPGTPVISLNTFASSPAIPIQVLAKSFQISVTEVAKIRKNLDPDALQDFCVADTSSSTIFMNGLRCLNPNRVSAKHFTTSVLSSPGNTSVNPFGVSFKATTTQFLPGINTLGLIMVRVDLAVGAVLPPHIHPRASEIIFVLEGTLRVGFVDTTNKLFSAEIKTRDVFVFPKAIIHFVQNIGNTPASVIAALNSQAPGTSVIPLATFVSNPATPNHVLAKSFQINVREVDEIRKNLRGR</sequence>
<dbReference type="FunFam" id="2.60.120.10:FF:000025">
    <property type="entry name" value="germin-like protein subfamily 2 member 1"/>
    <property type="match status" value="2"/>
</dbReference>
<dbReference type="InterPro" id="IPR014710">
    <property type="entry name" value="RmlC-like_jellyroll"/>
</dbReference>
<proteinExistence type="inferred from homology"/>
<dbReference type="SMART" id="SM00835">
    <property type="entry name" value="Cupin_1"/>
    <property type="match status" value="2"/>
</dbReference>
<dbReference type="PROSITE" id="PS00725">
    <property type="entry name" value="GERMIN"/>
    <property type="match status" value="1"/>
</dbReference>
<feature type="binding site" evidence="10">
    <location>
        <position position="155"/>
    </location>
    <ligand>
        <name>Mn(2+)</name>
        <dbReference type="ChEBI" id="CHEBI:29035"/>
    </ligand>
</feature>
<feature type="binding site" evidence="9">
    <location>
        <position position="116"/>
    </location>
    <ligand>
        <name>oxalate</name>
        <dbReference type="ChEBI" id="CHEBI:30623"/>
    </ligand>
</feature>
<keyword evidence="15" id="KW-1185">Reference proteome</keyword>
<evidence type="ECO:0000313" key="15">
    <source>
        <dbReference type="Proteomes" id="UP000824469"/>
    </source>
</evidence>
<dbReference type="GO" id="GO:0030145">
    <property type="term" value="F:manganese ion binding"/>
    <property type="evidence" value="ECO:0007669"/>
    <property type="project" value="InterPro"/>
</dbReference>
<feature type="domain" description="Cupin type-1" evidence="13">
    <location>
        <begin position="60"/>
        <end position="209"/>
    </location>
</feature>
<evidence type="ECO:0000256" key="12">
    <source>
        <dbReference type="SAM" id="SignalP"/>
    </source>
</evidence>
<dbReference type="GO" id="GO:0009506">
    <property type="term" value="C:plasmodesma"/>
    <property type="evidence" value="ECO:0007669"/>
    <property type="project" value="UniProtKB-ARBA"/>
</dbReference>
<organism evidence="14 15">
    <name type="scientific">Taxus chinensis</name>
    <name type="common">Chinese yew</name>
    <name type="synonym">Taxus wallichiana var. chinensis</name>
    <dbReference type="NCBI Taxonomy" id="29808"/>
    <lineage>
        <taxon>Eukaryota</taxon>
        <taxon>Viridiplantae</taxon>
        <taxon>Streptophyta</taxon>
        <taxon>Embryophyta</taxon>
        <taxon>Tracheophyta</taxon>
        <taxon>Spermatophyta</taxon>
        <taxon>Pinopsida</taxon>
        <taxon>Pinidae</taxon>
        <taxon>Conifers II</taxon>
        <taxon>Cupressales</taxon>
        <taxon>Taxaceae</taxon>
        <taxon>Taxus</taxon>
    </lineage>
</organism>
<dbReference type="GO" id="GO:2000280">
    <property type="term" value="P:regulation of root development"/>
    <property type="evidence" value="ECO:0007669"/>
    <property type="project" value="UniProtKB-ARBA"/>
</dbReference>
<evidence type="ECO:0000256" key="10">
    <source>
        <dbReference type="PIRSR" id="PIRSR601929-2"/>
    </source>
</evidence>
<dbReference type="InterPro" id="IPR011051">
    <property type="entry name" value="RmlC_Cupin_sf"/>
</dbReference>
<keyword evidence="8 9" id="KW-0464">Manganese</keyword>
<evidence type="ECO:0000256" key="3">
    <source>
        <dbReference type="ARBA" id="ARBA00022523"/>
    </source>
</evidence>
<feature type="signal peptide" evidence="12">
    <location>
        <begin position="1"/>
        <end position="21"/>
    </location>
</feature>
<feature type="binding site" evidence="10">
    <location>
        <position position="111"/>
    </location>
    <ligand>
        <name>Mn(2+)</name>
        <dbReference type="ChEBI" id="CHEBI:29035"/>
    </ligand>
</feature>
<keyword evidence="5 9" id="KW-0479">Metal-binding</keyword>
<evidence type="ECO:0000256" key="7">
    <source>
        <dbReference type="ARBA" id="ARBA00023157"/>
    </source>
</evidence>
<dbReference type="InterPro" id="IPR001929">
    <property type="entry name" value="Germin"/>
</dbReference>
<evidence type="ECO:0000256" key="4">
    <source>
        <dbReference type="ARBA" id="ARBA00022525"/>
    </source>
</evidence>
<dbReference type="InterPro" id="IPR019780">
    <property type="entry name" value="Germin_Mn-BS"/>
</dbReference>
<dbReference type="SUPFAM" id="SSF51182">
    <property type="entry name" value="RmlC-like cupins"/>
    <property type="match status" value="2"/>
</dbReference>
<gene>
    <name evidence="14" type="ORF">KI387_007323</name>
</gene>
<feature type="binding site" evidence="10">
    <location>
        <position position="116"/>
    </location>
    <ligand>
        <name>Mn(2+)</name>
        <dbReference type="ChEBI" id="CHEBI:29035"/>
    </ligand>
</feature>
<protein>
    <recommendedName>
        <fullName evidence="13">Cupin type-1 domain-containing protein</fullName>
    </recommendedName>
</protein>
<evidence type="ECO:0000256" key="2">
    <source>
        <dbReference type="ARBA" id="ARBA00007456"/>
    </source>
</evidence>
<evidence type="ECO:0000256" key="8">
    <source>
        <dbReference type="ARBA" id="ARBA00023211"/>
    </source>
</evidence>
<dbReference type="Pfam" id="PF00190">
    <property type="entry name" value="Cupin_1"/>
    <property type="match status" value="2"/>
</dbReference>
<dbReference type="PANTHER" id="PTHR31238">
    <property type="entry name" value="GERMIN-LIKE PROTEIN SUBFAMILY 3 MEMBER 3"/>
    <property type="match status" value="1"/>
</dbReference>
<dbReference type="InterPro" id="IPR006045">
    <property type="entry name" value="Cupin_1"/>
</dbReference>
<evidence type="ECO:0000256" key="9">
    <source>
        <dbReference type="PIRSR" id="PIRSR601929-1"/>
    </source>
</evidence>
<evidence type="ECO:0000256" key="1">
    <source>
        <dbReference type="ARBA" id="ARBA00004271"/>
    </source>
</evidence>
<keyword evidence="7 11" id="KW-1015">Disulfide bond</keyword>
<dbReference type="CDD" id="cd02241">
    <property type="entry name" value="cupin_OxOx"/>
    <property type="match status" value="2"/>
</dbReference>
<reference evidence="14 15" key="1">
    <citation type="journal article" date="2021" name="Nat. Plants">
        <title>The Taxus genome provides insights into paclitaxel biosynthesis.</title>
        <authorList>
            <person name="Xiong X."/>
            <person name="Gou J."/>
            <person name="Liao Q."/>
            <person name="Li Y."/>
            <person name="Zhou Q."/>
            <person name="Bi G."/>
            <person name="Li C."/>
            <person name="Du R."/>
            <person name="Wang X."/>
            <person name="Sun T."/>
            <person name="Guo L."/>
            <person name="Liang H."/>
            <person name="Lu P."/>
            <person name="Wu Y."/>
            <person name="Zhang Z."/>
            <person name="Ro D.K."/>
            <person name="Shang Y."/>
            <person name="Huang S."/>
            <person name="Yan J."/>
        </authorList>
    </citation>
    <scope>NUCLEOTIDE SEQUENCE [LARGE SCALE GENOMIC DNA]</scope>
    <source>
        <strain evidence="14">Ta-2019</strain>
    </source>
</reference>
<feature type="domain" description="Cupin type-1" evidence="13">
    <location>
        <begin position="254"/>
        <end position="403"/>
    </location>
</feature>
<dbReference type="Proteomes" id="UP000824469">
    <property type="component" value="Unassembled WGS sequence"/>
</dbReference>
<keyword evidence="6 12" id="KW-0732">Signal</keyword>
<keyword evidence="3" id="KW-0052">Apoplast</keyword>
<feature type="binding site" evidence="9">
    <location>
        <position position="111"/>
    </location>
    <ligand>
        <name>oxalate</name>
        <dbReference type="ChEBI" id="CHEBI:30623"/>
    </ligand>
</feature>
<accession>A0AA38GSP5</accession>
<keyword evidence="4" id="KW-0964">Secreted</keyword>
<evidence type="ECO:0000256" key="11">
    <source>
        <dbReference type="PIRSR" id="PIRSR601929-3"/>
    </source>
</evidence>
<name>A0AA38GSP5_TAXCH</name>
<feature type="chain" id="PRO_5041348598" description="Cupin type-1 domain-containing protein" evidence="12">
    <location>
        <begin position="22"/>
        <end position="412"/>
    </location>
</feature>
<dbReference type="GO" id="GO:0048046">
    <property type="term" value="C:apoplast"/>
    <property type="evidence" value="ECO:0007669"/>
    <property type="project" value="UniProtKB-SubCell"/>
</dbReference>
<comment type="caution">
    <text evidence="14">The sequence shown here is derived from an EMBL/GenBank/DDBJ whole genome shotgun (WGS) entry which is preliminary data.</text>
</comment>
<dbReference type="Gene3D" id="2.60.120.10">
    <property type="entry name" value="Jelly Rolls"/>
    <property type="match status" value="2"/>
</dbReference>
<comment type="similarity">
    <text evidence="2">Belongs to the germin family.</text>
</comment>
<evidence type="ECO:0000256" key="5">
    <source>
        <dbReference type="ARBA" id="ARBA00022723"/>
    </source>
</evidence>
<evidence type="ECO:0000313" key="14">
    <source>
        <dbReference type="EMBL" id="KAH9327145.1"/>
    </source>
</evidence>
<dbReference type="EMBL" id="JAHRHJ020000002">
    <property type="protein sequence ID" value="KAH9327145.1"/>
    <property type="molecule type" value="Genomic_DNA"/>
</dbReference>
<feature type="disulfide bond" evidence="11">
    <location>
        <begin position="30"/>
        <end position="46"/>
    </location>
</feature>
<dbReference type="PRINTS" id="PR00325">
    <property type="entry name" value="GERMIN"/>
</dbReference>
<comment type="subcellular location">
    <subcellularLocation>
        <location evidence="1">Secreted</location>
        <location evidence="1">Extracellular space</location>
        <location evidence="1">Apoplast</location>
    </subcellularLocation>
</comment>
<feature type="binding site" evidence="10">
    <location>
        <position position="109"/>
    </location>
    <ligand>
        <name>Mn(2+)</name>
        <dbReference type="ChEBI" id="CHEBI:29035"/>
    </ligand>
</feature>